<evidence type="ECO:0000313" key="3">
    <source>
        <dbReference type="EMBL" id="MCC2031798.1"/>
    </source>
</evidence>
<dbReference type="Proteomes" id="UP001139354">
    <property type="component" value="Unassembled WGS sequence"/>
</dbReference>
<accession>A0A9X1S3C3</accession>
<dbReference type="Pfam" id="PF13443">
    <property type="entry name" value="HTH_26"/>
    <property type="match status" value="1"/>
</dbReference>
<name>A0A9X1S3C3_9MICO</name>
<dbReference type="EMBL" id="JAGTTN010000002">
    <property type="protein sequence ID" value="MCC2031798.1"/>
    <property type="molecule type" value="Genomic_DNA"/>
</dbReference>
<dbReference type="CDD" id="cd00093">
    <property type="entry name" value="HTH_XRE"/>
    <property type="match status" value="1"/>
</dbReference>
<evidence type="ECO:0000313" key="4">
    <source>
        <dbReference type="Proteomes" id="UP001139354"/>
    </source>
</evidence>
<dbReference type="GO" id="GO:0003677">
    <property type="term" value="F:DNA binding"/>
    <property type="evidence" value="ECO:0007669"/>
    <property type="project" value="InterPro"/>
</dbReference>
<dbReference type="RefSeq" id="WP_229383730.1">
    <property type="nucleotide sequence ID" value="NZ_JAGTTN010000002.1"/>
</dbReference>
<feature type="region of interest" description="Disordered" evidence="1">
    <location>
        <begin position="98"/>
        <end position="117"/>
    </location>
</feature>
<feature type="compositionally biased region" description="Acidic residues" evidence="1">
    <location>
        <begin position="102"/>
        <end position="117"/>
    </location>
</feature>
<dbReference type="Gene3D" id="1.10.260.40">
    <property type="entry name" value="lambda repressor-like DNA-binding domains"/>
    <property type="match status" value="1"/>
</dbReference>
<dbReference type="InterPro" id="IPR001387">
    <property type="entry name" value="Cro/C1-type_HTH"/>
</dbReference>
<protein>
    <submittedName>
        <fullName evidence="3">Helix-turn-helix transcriptional regulator</fullName>
    </submittedName>
</protein>
<gene>
    <name evidence="3" type="ORF">KEC57_06325</name>
</gene>
<keyword evidence="4" id="KW-1185">Reference proteome</keyword>
<reference evidence="3" key="1">
    <citation type="submission" date="2021-04" db="EMBL/GenBank/DDBJ databases">
        <title>Microbacterium tenobrionis sp. nov. and Microbacterium allomyrinae sp. nov., isolated from larvae of Tenobrio molitor and Allomyrina dichotoma, respectively.</title>
        <authorList>
            <person name="Lee S.D."/>
        </authorList>
    </citation>
    <scope>NUCLEOTIDE SEQUENCE</scope>
    <source>
        <strain evidence="3">BWT-G7</strain>
    </source>
</reference>
<proteinExistence type="predicted"/>
<dbReference type="SUPFAM" id="SSF47413">
    <property type="entry name" value="lambda repressor-like DNA-binding domains"/>
    <property type="match status" value="1"/>
</dbReference>
<sequence>MGELSGFSWRVIDVIQKLIEQKGMTDAELIVRSGVPRNTFYRKMRGETPLNTNDIDAIAAALDVDPFDLLRAAAAPNVTELHPRRRDVGAFQQDLQEVANESIDEDPVETDSDFDNA</sequence>
<dbReference type="AlphaFoldDB" id="A0A9X1S3C3"/>
<organism evidence="3 4">
    <name type="scientific">Microbacterium allomyrinae</name>
    <dbReference type="NCBI Taxonomy" id="2830666"/>
    <lineage>
        <taxon>Bacteria</taxon>
        <taxon>Bacillati</taxon>
        <taxon>Actinomycetota</taxon>
        <taxon>Actinomycetes</taxon>
        <taxon>Micrococcales</taxon>
        <taxon>Microbacteriaceae</taxon>
        <taxon>Microbacterium</taxon>
    </lineage>
</organism>
<evidence type="ECO:0000256" key="1">
    <source>
        <dbReference type="SAM" id="MobiDB-lite"/>
    </source>
</evidence>
<dbReference type="InterPro" id="IPR010982">
    <property type="entry name" value="Lambda_DNA-bd_dom_sf"/>
</dbReference>
<feature type="domain" description="HTH cro/C1-type" evidence="2">
    <location>
        <begin position="15"/>
        <end position="71"/>
    </location>
</feature>
<evidence type="ECO:0000259" key="2">
    <source>
        <dbReference type="Pfam" id="PF13443"/>
    </source>
</evidence>
<comment type="caution">
    <text evidence="3">The sequence shown here is derived from an EMBL/GenBank/DDBJ whole genome shotgun (WGS) entry which is preliminary data.</text>
</comment>